<evidence type="ECO:0000256" key="1">
    <source>
        <dbReference type="SAM" id="SignalP"/>
    </source>
</evidence>
<dbReference type="Proteomes" id="UP001165541">
    <property type="component" value="Unassembled WGS sequence"/>
</dbReference>
<dbReference type="InterPro" id="IPR013424">
    <property type="entry name" value="Ice-binding_C"/>
</dbReference>
<dbReference type="RefSeq" id="WP_251778901.1">
    <property type="nucleotide sequence ID" value="NZ_JAMKFE010000007.1"/>
</dbReference>
<comment type="caution">
    <text evidence="3">The sequence shown here is derived from an EMBL/GenBank/DDBJ whole genome shotgun (WGS) entry which is preliminary data.</text>
</comment>
<keyword evidence="1" id="KW-0732">Signal</keyword>
<dbReference type="NCBIfam" id="TIGR02595">
    <property type="entry name" value="PEP_CTERM"/>
    <property type="match status" value="1"/>
</dbReference>
<dbReference type="InterPro" id="IPR014262">
    <property type="entry name" value="HAF_rpt"/>
</dbReference>
<dbReference type="EMBL" id="JAMKFE010000007">
    <property type="protein sequence ID" value="MCM5680447.1"/>
    <property type="molecule type" value="Genomic_DNA"/>
</dbReference>
<dbReference type="NCBIfam" id="TIGR02913">
    <property type="entry name" value="HAF_rpt"/>
    <property type="match status" value="4"/>
</dbReference>
<evidence type="ECO:0000259" key="2">
    <source>
        <dbReference type="Pfam" id="PF07589"/>
    </source>
</evidence>
<dbReference type="Pfam" id="PF07589">
    <property type="entry name" value="PEP-CTERM"/>
    <property type="match status" value="1"/>
</dbReference>
<accession>A0ABT0YQB9</accession>
<organism evidence="3 4">
    <name type="scientific">Caldimonas mangrovi</name>
    <dbReference type="NCBI Taxonomy" id="2944811"/>
    <lineage>
        <taxon>Bacteria</taxon>
        <taxon>Pseudomonadati</taxon>
        <taxon>Pseudomonadota</taxon>
        <taxon>Betaproteobacteria</taxon>
        <taxon>Burkholderiales</taxon>
        <taxon>Sphaerotilaceae</taxon>
        <taxon>Caldimonas</taxon>
    </lineage>
</organism>
<sequence length="378" mass="39007">MPLNKPLAATCLSLVCLLTAPLADAALPSYRAALLYPGYSVDPTDLNDVGQITAATGNYGQFFQASAYAGGQWQGLGTLGGGDSVPASINNAGHIVGASRPPSDGAYHAFVHDGRSMRDIHPTGADESHASAINDKGQVVGTWTTWGETVATHHAFIYSNGSLQTIGLGRASDLNQAGQVTGMAPASDALDDSQAFIYDDDGLRLLGTLGGLDSHGSAINAAGHVVGQSSLAGGPIWGGHAFWHDGMAMHDLGTLGGTHSEALDINDAGDIVGWSEGPNSGSSFDHRAFLYRDGEMHSLADLIATDFAARIELNRAVAINEAGHILVAGAYDGYNVGFLLTPVPEPGTYALLLAGLGLVAVRKRARRTPAGSPARARS</sequence>
<keyword evidence="4" id="KW-1185">Reference proteome</keyword>
<feature type="signal peptide" evidence="1">
    <location>
        <begin position="1"/>
        <end position="25"/>
    </location>
</feature>
<gene>
    <name evidence="3" type="ORF">M8A51_13010</name>
</gene>
<name>A0ABT0YQB9_9BURK</name>
<evidence type="ECO:0000313" key="4">
    <source>
        <dbReference type="Proteomes" id="UP001165541"/>
    </source>
</evidence>
<proteinExistence type="predicted"/>
<evidence type="ECO:0000313" key="3">
    <source>
        <dbReference type="EMBL" id="MCM5680447.1"/>
    </source>
</evidence>
<feature type="domain" description="Ice-binding protein C-terminal" evidence="2">
    <location>
        <begin position="342"/>
        <end position="367"/>
    </location>
</feature>
<protein>
    <submittedName>
        <fullName evidence="3">PEP-CTERM sorting domain-containing protein</fullName>
    </submittedName>
</protein>
<feature type="chain" id="PRO_5046507448" evidence="1">
    <location>
        <begin position="26"/>
        <end position="378"/>
    </location>
</feature>
<reference evidence="3" key="1">
    <citation type="submission" date="2022-05" db="EMBL/GenBank/DDBJ databases">
        <title>Schlegelella sp. nov., isolated from mangrove soil.</title>
        <authorList>
            <person name="Liu Y."/>
            <person name="Ge X."/>
            <person name="Liu W."/>
        </authorList>
    </citation>
    <scope>NUCLEOTIDE SEQUENCE</scope>
    <source>
        <strain evidence="3">S2-27</strain>
    </source>
</reference>